<evidence type="ECO:0008006" key="2">
    <source>
        <dbReference type="Google" id="ProtNLM"/>
    </source>
</evidence>
<dbReference type="InterPro" id="IPR029064">
    <property type="entry name" value="Ribosomal_eL30-like_sf"/>
</dbReference>
<dbReference type="SUPFAM" id="SSF55315">
    <property type="entry name" value="L30e-like"/>
    <property type="match status" value="1"/>
</dbReference>
<proteinExistence type="predicted"/>
<protein>
    <recommendedName>
        <fullName evidence="2">Ribosomal protein YlxQ</fullName>
    </recommendedName>
</protein>
<sequence>MDEARVRSAAGFAMRAGCCLAGDFACEKAVKAGRVQVILLDTAASQSTRERYHGLCERAGIPCLELENMGNAIGKYGRMVAAVTDSGFARMLTEAAEGGGTNQHGGA</sequence>
<accession>A0A645I2V1</accession>
<name>A0A645I2V1_9ZZZZ</name>
<reference evidence="1" key="1">
    <citation type="submission" date="2019-08" db="EMBL/GenBank/DDBJ databases">
        <authorList>
            <person name="Kucharzyk K."/>
            <person name="Murdoch R.W."/>
            <person name="Higgins S."/>
            <person name="Loffler F."/>
        </authorList>
    </citation>
    <scope>NUCLEOTIDE SEQUENCE</scope>
</reference>
<organism evidence="1">
    <name type="scientific">bioreactor metagenome</name>
    <dbReference type="NCBI Taxonomy" id="1076179"/>
    <lineage>
        <taxon>unclassified sequences</taxon>
        <taxon>metagenomes</taxon>
        <taxon>ecological metagenomes</taxon>
    </lineage>
</organism>
<evidence type="ECO:0000313" key="1">
    <source>
        <dbReference type="EMBL" id="MPN45092.1"/>
    </source>
</evidence>
<gene>
    <name evidence="1" type="ORF">SDC9_192659</name>
</gene>
<comment type="caution">
    <text evidence="1">The sequence shown here is derived from an EMBL/GenBank/DDBJ whole genome shotgun (WGS) entry which is preliminary data.</text>
</comment>
<dbReference type="AlphaFoldDB" id="A0A645I2V1"/>
<dbReference type="EMBL" id="VSSQ01104719">
    <property type="protein sequence ID" value="MPN45092.1"/>
    <property type="molecule type" value="Genomic_DNA"/>
</dbReference>
<dbReference type="Gene3D" id="3.30.1330.30">
    <property type="match status" value="1"/>
</dbReference>